<dbReference type="CDD" id="cd02440">
    <property type="entry name" value="AdoMet_MTases"/>
    <property type="match status" value="1"/>
</dbReference>
<name>A0A4Y4D0T1_KOCVA</name>
<protein>
    <submittedName>
        <fullName evidence="1">Uncharacterized protein</fullName>
    </submittedName>
</protein>
<evidence type="ECO:0000313" key="1">
    <source>
        <dbReference type="EMBL" id="GEC98196.1"/>
    </source>
</evidence>
<dbReference type="Pfam" id="PF13489">
    <property type="entry name" value="Methyltransf_23"/>
    <property type="match status" value="1"/>
</dbReference>
<accession>A0A4Y4D0T1</accession>
<dbReference type="Proteomes" id="UP000315730">
    <property type="component" value="Unassembled WGS sequence"/>
</dbReference>
<dbReference type="InterPro" id="IPR029063">
    <property type="entry name" value="SAM-dependent_MTases_sf"/>
</dbReference>
<sequence>MQPGYDSVAADYERAFPEPFQTPLERHAVGAFVDSVKEPGVTGQVVDVGCGTGHVTAVLRGAGLPVAGVDPSEAMVGIARASHPDVPFQVTGPDAGQWTALAEGHVLAGVLARFSLIHVPPERVPGVLESWAERMPEGGVVMVSFQAMDGGRAVVSFDHAVAPAWRWHPEVMSDHLMRAGFAEVWRSISRPDADHRFPECHLLAVRSHAEIPQDPASCGCRVE</sequence>
<organism evidence="1 2">
    <name type="scientific">Kocuria varians</name>
    <name type="common">Micrococcus varians</name>
    <dbReference type="NCBI Taxonomy" id="1272"/>
    <lineage>
        <taxon>Bacteria</taxon>
        <taxon>Bacillati</taxon>
        <taxon>Actinomycetota</taxon>
        <taxon>Actinomycetes</taxon>
        <taxon>Micrococcales</taxon>
        <taxon>Micrococcaceae</taxon>
        <taxon>Kocuria</taxon>
    </lineage>
</organism>
<dbReference type="Gene3D" id="3.40.50.150">
    <property type="entry name" value="Vaccinia Virus protein VP39"/>
    <property type="match status" value="1"/>
</dbReference>
<dbReference type="STRING" id="1272.GCA_900014985_02107"/>
<keyword evidence="2" id="KW-1185">Reference proteome</keyword>
<dbReference type="AlphaFoldDB" id="A0A4Y4D0T1"/>
<comment type="caution">
    <text evidence="1">The sequence shown here is derived from an EMBL/GenBank/DDBJ whole genome shotgun (WGS) entry which is preliminary data.</text>
</comment>
<reference evidence="1 2" key="1">
    <citation type="submission" date="2019-06" db="EMBL/GenBank/DDBJ databases">
        <title>Whole genome shotgun sequence of Kocuria varians NBRC 15358.</title>
        <authorList>
            <person name="Hosoyama A."/>
            <person name="Uohara A."/>
            <person name="Ohji S."/>
            <person name="Ichikawa N."/>
        </authorList>
    </citation>
    <scope>NUCLEOTIDE SEQUENCE [LARGE SCALE GENOMIC DNA]</scope>
    <source>
        <strain evidence="1 2">NBRC 15358</strain>
    </source>
</reference>
<dbReference type="SUPFAM" id="SSF53335">
    <property type="entry name" value="S-adenosyl-L-methionine-dependent methyltransferases"/>
    <property type="match status" value="1"/>
</dbReference>
<dbReference type="PANTHER" id="PTHR43861:SF1">
    <property type="entry name" value="TRANS-ACONITATE 2-METHYLTRANSFERASE"/>
    <property type="match status" value="1"/>
</dbReference>
<dbReference type="OrthoDB" id="9805171at2"/>
<proteinExistence type="predicted"/>
<evidence type="ECO:0000313" key="2">
    <source>
        <dbReference type="Proteomes" id="UP000315730"/>
    </source>
</evidence>
<dbReference type="PANTHER" id="PTHR43861">
    <property type="entry name" value="TRANS-ACONITATE 2-METHYLTRANSFERASE-RELATED"/>
    <property type="match status" value="1"/>
</dbReference>
<dbReference type="EMBL" id="BJNW01000002">
    <property type="protein sequence ID" value="GEC98196.1"/>
    <property type="molecule type" value="Genomic_DNA"/>
</dbReference>
<dbReference type="RefSeq" id="WP_068470401.1">
    <property type="nucleotide sequence ID" value="NZ_BJNW01000002.1"/>
</dbReference>
<gene>
    <name evidence="1" type="ORF">KVA01_03510</name>
</gene>